<dbReference type="Proteomes" id="UP000183642">
    <property type="component" value="Unassembled WGS sequence"/>
</dbReference>
<dbReference type="InterPro" id="IPR025847">
    <property type="entry name" value="MEDS_domain"/>
</dbReference>
<keyword evidence="4" id="KW-0808">Transferase</keyword>
<evidence type="ECO:0000313" key="4">
    <source>
        <dbReference type="EMBL" id="SFN91195.1"/>
    </source>
</evidence>
<dbReference type="AlphaFoldDB" id="A0A1I5CW23"/>
<keyword evidence="1" id="KW-0723">Serine/threonine-protein kinase</keyword>
<organism evidence="4 5">
    <name type="scientific">Geodermatophilus obscurus</name>
    <dbReference type="NCBI Taxonomy" id="1861"/>
    <lineage>
        <taxon>Bacteria</taxon>
        <taxon>Bacillati</taxon>
        <taxon>Actinomycetota</taxon>
        <taxon>Actinomycetes</taxon>
        <taxon>Geodermatophilales</taxon>
        <taxon>Geodermatophilaceae</taxon>
        <taxon>Geodermatophilus</taxon>
    </lineage>
</organism>
<dbReference type="PANTHER" id="PTHR35526">
    <property type="entry name" value="ANTI-SIGMA-F FACTOR RSBW-RELATED"/>
    <property type="match status" value="1"/>
</dbReference>
<dbReference type="Pfam" id="PF13581">
    <property type="entry name" value="HATPase_c_2"/>
    <property type="match status" value="1"/>
</dbReference>
<dbReference type="InterPro" id="IPR047718">
    <property type="entry name" value="RsbA-like_anti_sig"/>
</dbReference>
<dbReference type="CDD" id="cd16936">
    <property type="entry name" value="HATPase_RsbW-like"/>
    <property type="match status" value="1"/>
</dbReference>
<dbReference type="NCBIfam" id="NF041045">
    <property type="entry name" value="RsbA_anti_sig"/>
    <property type="match status" value="1"/>
</dbReference>
<evidence type="ECO:0000259" key="3">
    <source>
        <dbReference type="Pfam" id="PF14417"/>
    </source>
</evidence>
<dbReference type="GO" id="GO:0004674">
    <property type="term" value="F:protein serine/threonine kinase activity"/>
    <property type="evidence" value="ECO:0007669"/>
    <property type="project" value="UniProtKB-KW"/>
</dbReference>
<dbReference type="OrthoDB" id="4088450at2"/>
<feature type="domain" description="MEDS" evidence="3">
    <location>
        <begin position="17"/>
        <end position="161"/>
    </location>
</feature>
<feature type="domain" description="Histidine kinase/HSP90-like ATPase" evidence="2">
    <location>
        <begin position="208"/>
        <end position="318"/>
    </location>
</feature>
<dbReference type="Pfam" id="PF14417">
    <property type="entry name" value="MEDS"/>
    <property type="match status" value="1"/>
</dbReference>
<dbReference type="InterPro" id="IPR036890">
    <property type="entry name" value="HATPase_C_sf"/>
</dbReference>
<reference evidence="5" key="1">
    <citation type="submission" date="2016-10" db="EMBL/GenBank/DDBJ databases">
        <authorList>
            <person name="Varghese N."/>
            <person name="Submissions S."/>
        </authorList>
    </citation>
    <scope>NUCLEOTIDE SEQUENCE [LARGE SCALE GENOMIC DNA]</scope>
    <source>
        <strain evidence="5">DSM 43161</strain>
    </source>
</reference>
<sequence>MSAARRGGGPGVVGFAHDALLYDDPAELLAVATRFLREGLDAGEGAVVAVGADVAAAIRDALGDDPRLHVVDRAEVYRVRTPAAITGLRRTAGRLTAGGVPRVRVVGEPDFGGTEQDRYEWQRYEAVVNAALADAPLWGLCAFDARQLPGPVLDTARRTHRALTTGAGRAANPEFTEPADVLRDLPVPREPLEDTRPHLVARDVTDFIGLRHAVAAELAALPGPREAVEDLLLAVDEMTSNAVRHGRPPVDLELWTGDERVVCRITDRGSGPQDPFAGYGPAHGADLSRGGMGLWLARQLCDHVHVARTASGTSVRLVTRLR</sequence>
<protein>
    <submittedName>
        <fullName evidence="4">Anti-sigma regulatory factor (Ser/Thr protein kinase)</fullName>
    </submittedName>
</protein>
<evidence type="ECO:0000259" key="2">
    <source>
        <dbReference type="Pfam" id="PF13581"/>
    </source>
</evidence>
<dbReference type="InterPro" id="IPR003594">
    <property type="entry name" value="HATPase_dom"/>
</dbReference>
<accession>A0A1I5CW23</accession>
<keyword evidence="5" id="KW-1185">Reference proteome</keyword>
<dbReference type="Gene3D" id="3.30.565.10">
    <property type="entry name" value="Histidine kinase-like ATPase, C-terminal domain"/>
    <property type="match status" value="1"/>
</dbReference>
<dbReference type="SUPFAM" id="SSF55874">
    <property type="entry name" value="ATPase domain of HSP90 chaperone/DNA topoisomerase II/histidine kinase"/>
    <property type="match status" value="1"/>
</dbReference>
<gene>
    <name evidence="4" type="ORF">SAMN05660359_00594</name>
</gene>
<evidence type="ECO:0000313" key="5">
    <source>
        <dbReference type="Proteomes" id="UP000183642"/>
    </source>
</evidence>
<keyword evidence="4" id="KW-0418">Kinase</keyword>
<dbReference type="EMBL" id="FOWE01000001">
    <property type="protein sequence ID" value="SFN91195.1"/>
    <property type="molecule type" value="Genomic_DNA"/>
</dbReference>
<dbReference type="InterPro" id="IPR050267">
    <property type="entry name" value="Anti-sigma-factor_SerPK"/>
</dbReference>
<proteinExistence type="predicted"/>
<evidence type="ECO:0000256" key="1">
    <source>
        <dbReference type="ARBA" id="ARBA00022527"/>
    </source>
</evidence>
<dbReference type="PANTHER" id="PTHR35526:SF3">
    <property type="entry name" value="ANTI-SIGMA-F FACTOR RSBW"/>
    <property type="match status" value="1"/>
</dbReference>
<dbReference type="RefSeq" id="WP_075011967.1">
    <property type="nucleotide sequence ID" value="NZ_FOWE01000001.1"/>
</dbReference>
<name>A0A1I5CW23_9ACTN</name>